<dbReference type="Pfam" id="PF08327">
    <property type="entry name" value="AHSA1"/>
    <property type="match status" value="1"/>
</dbReference>
<evidence type="ECO:0000259" key="2">
    <source>
        <dbReference type="Pfam" id="PF08327"/>
    </source>
</evidence>
<dbReference type="EMBL" id="LT607410">
    <property type="protein sequence ID" value="SCF01076.1"/>
    <property type="molecule type" value="Genomic_DNA"/>
</dbReference>
<dbReference type="SUPFAM" id="SSF55961">
    <property type="entry name" value="Bet v1-like"/>
    <property type="match status" value="1"/>
</dbReference>
<dbReference type="AlphaFoldDB" id="A0A1C4WXX4"/>
<evidence type="ECO:0000313" key="3">
    <source>
        <dbReference type="EMBL" id="SCF01076.1"/>
    </source>
</evidence>
<evidence type="ECO:0000256" key="1">
    <source>
        <dbReference type="ARBA" id="ARBA00006817"/>
    </source>
</evidence>
<evidence type="ECO:0000313" key="4">
    <source>
        <dbReference type="Proteomes" id="UP000198228"/>
    </source>
</evidence>
<feature type="domain" description="Activator of Hsp90 ATPase homologue 1/2-like C-terminal" evidence="2">
    <location>
        <begin position="16"/>
        <end position="133"/>
    </location>
</feature>
<name>A0A1C4WXX4_9ACTN</name>
<protein>
    <submittedName>
        <fullName evidence="3">Uncharacterized conserved protein YndB, AHSA1/START domain</fullName>
    </submittedName>
</protein>
<comment type="similarity">
    <text evidence="1">Belongs to the AHA1 family.</text>
</comment>
<dbReference type="CDD" id="cd07814">
    <property type="entry name" value="SRPBCC_CalC_Aha1-like"/>
    <property type="match status" value="1"/>
</dbReference>
<gene>
    <name evidence="3" type="ORF">GA0074696_2204</name>
</gene>
<sequence length="252" mass="27120">MGHPFELGKDIALPGTPEQVWAAIATGPGIDSWFMGRSEVEPREGGRTRFTMAGEVAESTVTAWEPGKRFAYRSDPGPDGTFMAIEYLIEGREQGGTVLRLVHSGVLGDNWETEYEAMRTGWDMYLETLAAYLAHFAGRAGTPVAAFRPGAGEPDQVWAAVAGAFGLTGPVTGGEPVRLELPGLPPVDGVVDLVGLPTYFGVRTSDALYRFLHSGPDRGNVLVLGHHLFAADSDPARAEQAWQDWLTRLPIG</sequence>
<dbReference type="InterPro" id="IPR013538">
    <property type="entry name" value="ASHA1/2-like_C"/>
</dbReference>
<dbReference type="InterPro" id="IPR023393">
    <property type="entry name" value="START-like_dom_sf"/>
</dbReference>
<organism evidence="3 4">
    <name type="scientific">Micromonospora purpureochromogenes</name>
    <dbReference type="NCBI Taxonomy" id="47872"/>
    <lineage>
        <taxon>Bacteria</taxon>
        <taxon>Bacillati</taxon>
        <taxon>Actinomycetota</taxon>
        <taxon>Actinomycetes</taxon>
        <taxon>Micromonosporales</taxon>
        <taxon>Micromonosporaceae</taxon>
        <taxon>Micromonospora</taxon>
    </lineage>
</organism>
<reference evidence="3 4" key="1">
    <citation type="submission" date="2016-06" db="EMBL/GenBank/DDBJ databases">
        <authorList>
            <person name="Kjaerup R.B."/>
            <person name="Dalgaard T.S."/>
            <person name="Juul-Madsen H.R."/>
        </authorList>
    </citation>
    <scope>NUCLEOTIDE SEQUENCE [LARGE SCALE GENOMIC DNA]</scope>
    <source>
        <strain evidence="3 4">DSM 43821</strain>
    </source>
</reference>
<dbReference type="Gene3D" id="3.30.530.20">
    <property type="match status" value="1"/>
</dbReference>
<accession>A0A1C4WXX4</accession>
<dbReference type="Proteomes" id="UP000198228">
    <property type="component" value="Chromosome I"/>
</dbReference>
<dbReference type="RefSeq" id="WP_088961000.1">
    <property type="nucleotide sequence ID" value="NZ_LT607410.1"/>
</dbReference>
<proteinExistence type="inferred from homology"/>